<evidence type="ECO:0000256" key="1">
    <source>
        <dbReference type="SAM" id="Phobius"/>
    </source>
</evidence>
<sequence length="95" mass="10749">MRSARKSRSDRRHTEQGARLFLSLRDERSPLLPLANKEKPQILRQPRRLLMVIGAVLALLIVVYLATAATGFLRTQTKVPDPRMTGTEAPLERAM</sequence>
<proteinExistence type="predicted"/>
<dbReference type="Proteomes" id="UP000077603">
    <property type="component" value="Chromosome"/>
</dbReference>
<evidence type="ECO:0000313" key="2">
    <source>
        <dbReference type="EMBL" id="ANF55818.1"/>
    </source>
</evidence>
<keyword evidence="1" id="KW-0812">Transmembrane</keyword>
<accession>A0A172Y9C1</accession>
<dbReference type="STRING" id="588932.DA69_02205"/>
<dbReference type="KEGG" id="bne:DA69_02205"/>
<name>A0A172Y9C1_9CAUL</name>
<dbReference type="EMBL" id="CP015614">
    <property type="protein sequence ID" value="ANF55818.1"/>
    <property type="molecule type" value="Genomic_DNA"/>
</dbReference>
<keyword evidence="3" id="KW-1185">Reference proteome</keyword>
<keyword evidence="1" id="KW-1133">Transmembrane helix</keyword>
<dbReference type="AlphaFoldDB" id="A0A172Y9C1"/>
<protein>
    <submittedName>
        <fullName evidence="2">Uncharacterized protein</fullName>
    </submittedName>
</protein>
<keyword evidence="1" id="KW-0472">Membrane</keyword>
<organism evidence="2 3">
    <name type="scientific">Brevundimonas naejangsanensis</name>
    <dbReference type="NCBI Taxonomy" id="588932"/>
    <lineage>
        <taxon>Bacteria</taxon>
        <taxon>Pseudomonadati</taxon>
        <taxon>Pseudomonadota</taxon>
        <taxon>Alphaproteobacteria</taxon>
        <taxon>Caulobacterales</taxon>
        <taxon>Caulobacteraceae</taxon>
        <taxon>Brevundimonas</taxon>
    </lineage>
</organism>
<gene>
    <name evidence="2" type="ORF">DA69_02205</name>
</gene>
<reference evidence="2 3" key="1">
    <citation type="journal article" date="2014" name="Genome Announc.">
        <title>Genome Sequence of a Promising Hydrogen-Producing Facultative Anaerobic Bacterium, Brevundimonas naejangsanensis Strain B1.</title>
        <authorList>
            <person name="Su H."/>
            <person name="Zhang T."/>
            <person name="Bao M."/>
            <person name="Jiang Y."/>
            <person name="Wang Y."/>
            <person name="Tan T."/>
        </authorList>
    </citation>
    <scope>NUCLEOTIDE SEQUENCE [LARGE SCALE GENOMIC DNA]</scope>
    <source>
        <strain evidence="2 3">B1</strain>
    </source>
</reference>
<feature type="transmembrane region" description="Helical" evidence="1">
    <location>
        <begin position="49"/>
        <end position="73"/>
    </location>
</feature>
<evidence type="ECO:0000313" key="3">
    <source>
        <dbReference type="Proteomes" id="UP000077603"/>
    </source>
</evidence>